<proteinExistence type="predicted"/>
<dbReference type="InterPro" id="IPR027417">
    <property type="entry name" value="P-loop_NTPase"/>
</dbReference>
<dbReference type="PANTHER" id="PTHR33295">
    <property type="entry name" value="ATPASE"/>
    <property type="match status" value="1"/>
</dbReference>
<evidence type="ECO:0000313" key="4">
    <source>
        <dbReference type="Proteomes" id="UP000184130"/>
    </source>
</evidence>
<evidence type="ECO:0000259" key="2">
    <source>
        <dbReference type="Pfam" id="PF13635"/>
    </source>
</evidence>
<name>A0A1M6YUB1_XYLRU</name>
<dbReference type="RefSeq" id="WP_073211474.1">
    <property type="nucleotide sequence ID" value="NZ_FRBD01000033.1"/>
</dbReference>
<sequence length="425" mass="49374">MINKTVLKQILASNQKDVENYQVMPRELPSDEFERRVFIGVRRAGKSFMLYQKMQQKLAEGHGWDSMLYLNFEDDRLSDFSVEDFELILECHAEMYDQRPMLFLDEVQNIDGWEKFARRMADAKYKMWITGSNAKMLSSEIMTTLGGRYLTTEVYPYSFQEFLDAKGVPYDEHALLATESRAKMLRQWSEYLYWGGLPESVNLSVKRDYLTSTLQKIYLGDIVSRNKISNPNLLRLLLKKLAESVRQPVSYNRLSNVLSSVSGKITMPTVSKYIEYSEDAWLLLRLRNVSAAFADKETSCKYYFVDNGVLNLFLLDGDTALLENLTALTLFRKYGHDKDNERVFFYNDKVEVDFYVPEDKLAIQTSFSISKAGSTREREVDALNKIPKVLACDRRIILTYEESDTITDDFGTIEVMPLWKWILGQ</sequence>
<dbReference type="SUPFAM" id="SSF52540">
    <property type="entry name" value="P-loop containing nucleoside triphosphate hydrolases"/>
    <property type="match status" value="1"/>
</dbReference>
<evidence type="ECO:0000259" key="1">
    <source>
        <dbReference type="Pfam" id="PF13173"/>
    </source>
</evidence>
<feature type="domain" description="AAA" evidence="1">
    <location>
        <begin position="38"/>
        <end position="163"/>
    </location>
</feature>
<gene>
    <name evidence="3" type="ORF">SAMN05216463_13314</name>
</gene>
<dbReference type="InterPro" id="IPR041682">
    <property type="entry name" value="AAA_14"/>
</dbReference>
<dbReference type="InterPro" id="IPR025420">
    <property type="entry name" value="DUF4143"/>
</dbReference>
<dbReference type="Proteomes" id="UP000184130">
    <property type="component" value="Unassembled WGS sequence"/>
</dbReference>
<protein>
    <submittedName>
        <fullName evidence="3">Uncharacterized protein</fullName>
    </submittedName>
</protein>
<organism evidence="3 4">
    <name type="scientific">Xylanibacter ruminicola</name>
    <name type="common">Prevotella ruminicola</name>
    <dbReference type="NCBI Taxonomy" id="839"/>
    <lineage>
        <taxon>Bacteria</taxon>
        <taxon>Pseudomonadati</taxon>
        <taxon>Bacteroidota</taxon>
        <taxon>Bacteroidia</taxon>
        <taxon>Bacteroidales</taxon>
        <taxon>Prevotellaceae</taxon>
        <taxon>Xylanibacter</taxon>
    </lineage>
</organism>
<dbReference type="Pfam" id="PF13173">
    <property type="entry name" value="AAA_14"/>
    <property type="match status" value="1"/>
</dbReference>
<accession>A0A1M6YUB1</accession>
<dbReference type="AlphaFoldDB" id="A0A1M6YUB1"/>
<reference evidence="3 4" key="1">
    <citation type="submission" date="2016-11" db="EMBL/GenBank/DDBJ databases">
        <authorList>
            <person name="Jaros S."/>
            <person name="Januszkiewicz K."/>
            <person name="Wedrychowicz H."/>
        </authorList>
    </citation>
    <scope>NUCLEOTIDE SEQUENCE [LARGE SCALE GENOMIC DNA]</scope>
    <source>
        <strain evidence="3 4">KHT3</strain>
    </source>
</reference>
<dbReference type="Pfam" id="PF13635">
    <property type="entry name" value="DUF4143"/>
    <property type="match status" value="1"/>
</dbReference>
<feature type="domain" description="DUF4143" evidence="2">
    <location>
        <begin position="221"/>
        <end position="358"/>
    </location>
</feature>
<dbReference type="OrthoDB" id="9801840at2"/>
<dbReference type="EMBL" id="FRBD01000033">
    <property type="protein sequence ID" value="SHL21856.1"/>
    <property type="molecule type" value="Genomic_DNA"/>
</dbReference>
<dbReference type="PANTHER" id="PTHR33295:SF8">
    <property type="entry name" value="AAA+ ATPASE DOMAIN-CONTAINING PROTEIN"/>
    <property type="match status" value="1"/>
</dbReference>
<evidence type="ECO:0000313" key="3">
    <source>
        <dbReference type="EMBL" id="SHL21856.1"/>
    </source>
</evidence>